<proteinExistence type="predicted"/>
<sequence>EITWNGAMPGFPDKESISKTPEQPPGDFAGYDYIGFGSMLMSEQTLEEYSESVEGALDFMLAKAERDGCKGVIITEFGVLMGGHWNEEEIARAYEIVLEKGKDRAVGFFAFRFNFLEVDLPGMLVKENPKTQELIREWFTEILPEEK</sequence>
<comment type="caution">
    <text evidence="2">The sequence shown here is derived from an EMBL/GenBank/DDBJ whole genome shotgun (WGS) entry which is preliminary data.</text>
</comment>
<feature type="region of interest" description="Disordered" evidence="1">
    <location>
        <begin position="1"/>
        <end position="25"/>
    </location>
</feature>
<evidence type="ECO:0000313" key="2">
    <source>
        <dbReference type="EMBL" id="GAH89472.1"/>
    </source>
</evidence>
<dbReference type="AlphaFoldDB" id="X1J696"/>
<protein>
    <recommendedName>
        <fullName evidence="3">Glycoside hydrolase family 5 domain-containing protein</fullName>
    </recommendedName>
</protein>
<reference evidence="2" key="1">
    <citation type="journal article" date="2014" name="Front. Microbiol.">
        <title>High frequency of phylogenetically diverse reductive dehalogenase-homologous genes in deep subseafloor sedimentary metagenomes.</title>
        <authorList>
            <person name="Kawai M."/>
            <person name="Futagami T."/>
            <person name="Toyoda A."/>
            <person name="Takaki Y."/>
            <person name="Nishi S."/>
            <person name="Hori S."/>
            <person name="Arai W."/>
            <person name="Tsubouchi T."/>
            <person name="Morono Y."/>
            <person name="Uchiyama I."/>
            <person name="Ito T."/>
            <person name="Fujiyama A."/>
            <person name="Inagaki F."/>
            <person name="Takami H."/>
        </authorList>
    </citation>
    <scope>NUCLEOTIDE SEQUENCE</scope>
    <source>
        <strain evidence="2">Expedition CK06-06</strain>
    </source>
</reference>
<dbReference type="SUPFAM" id="SSF51445">
    <property type="entry name" value="(Trans)glycosidases"/>
    <property type="match status" value="1"/>
</dbReference>
<dbReference type="EMBL" id="BARU01036385">
    <property type="protein sequence ID" value="GAH89472.1"/>
    <property type="molecule type" value="Genomic_DNA"/>
</dbReference>
<dbReference type="InterPro" id="IPR017853">
    <property type="entry name" value="GH"/>
</dbReference>
<evidence type="ECO:0008006" key="3">
    <source>
        <dbReference type="Google" id="ProtNLM"/>
    </source>
</evidence>
<gene>
    <name evidence="2" type="ORF">S03H2_56819</name>
</gene>
<accession>X1J696</accession>
<evidence type="ECO:0000256" key="1">
    <source>
        <dbReference type="SAM" id="MobiDB-lite"/>
    </source>
</evidence>
<feature type="non-terminal residue" evidence="2">
    <location>
        <position position="1"/>
    </location>
</feature>
<organism evidence="2">
    <name type="scientific">marine sediment metagenome</name>
    <dbReference type="NCBI Taxonomy" id="412755"/>
    <lineage>
        <taxon>unclassified sequences</taxon>
        <taxon>metagenomes</taxon>
        <taxon>ecological metagenomes</taxon>
    </lineage>
</organism>
<name>X1J696_9ZZZZ</name>